<dbReference type="PANTHER" id="PTHR12461:SF105">
    <property type="entry name" value="HYPOXIA-INDUCIBLE FACTOR 1-ALPHA INHIBITOR"/>
    <property type="match status" value="1"/>
</dbReference>
<evidence type="ECO:0000259" key="1">
    <source>
        <dbReference type="PROSITE" id="PS51184"/>
    </source>
</evidence>
<dbReference type="Gene3D" id="2.60.120.10">
    <property type="entry name" value="Jelly Rolls"/>
    <property type="match status" value="1"/>
</dbReference>
<gene>
    <name evidence="2" type="ORF">LPC04_17680</name>
</gene>
<evidence type="ECO:0000313" key="2">
    <source>
        <dbReference type="EMBL" id="MCK9687537.1"/>
    </source>
</evidence>
<dbReference type="AlphaFoldDB" id="A0A9X1YKQ4"/>
<dbReference type="RefSeq" id="WP_275683581.1">
    <property type="nucleotide sequence ID" value="NZ_JAJLJH010000005.1"/>
</dbReference>
<dbReference type="PROSITE" id="PS51184">
    <property type="entry name" value="JMJC"/>
    <property type="match status" value="1"/>
</dbReference>
<sequence length="334" mass="37395">MTATLPSIREVHGVDRARFETEILPADAPAVLRGVASSWPAVAKGHESPLALAQYLASKDNGRPVDALMTRPEEGARLFFDATMTGFNYVHTKLPVSHVLEQILRYAQFERAPAVVVQSAAIVTCMPELKRDHVLPVLDESVEPRAWIGTATVTPAHFDESHNIAVCVAGRRRFTLFPPEQVANLYVGPLDHAPAGRPISLVDFLKPDFERFPRFRDALAHAQVAELEPGDAIYMPPLWWHHVESLAQLNMLVNYWWEPPPSPGLATLIYATAALRALPRAQREAWRHLFDHYVFDAEPGDADHIPANRRSVLGEMSPDDHVRLRKFLSERLAQ</sequence>
<dbReference type="SUPFAM" id="SSF51197">
    <property type="entry name" value="Clavaminate synthase-like"/>
    <property type="match status" value="1"/>
</dbReference>
<dbReference type="Proteomes" id="UP001139353">
    <property type="component" value="Unassembled WGS sequence"/>
</dbReference>
<dbReference type="InterPro" id="IPR014710">
    <property type="entry name" value="RmlC-like_jellyroll"/>
</dbReference>
<feature type="domain" description="JmjC" evidence="1">
    <location>
        <begin position="115"/>
        <end position="274"/>
    </location>
</feature>
<organism evidence="2 3">
    <name type="scientific">Scleromatobacter humisilvae</name>
    <dbReference type="NCBI Taxonomy" id="2897159"/>
    <lineage>
        <taxon>Bacteria</taxon>
        <taxon>Pseudomonadati</taxon>
        <taxon>Pseudomonadota</taxon>
        <taxon>Betaproteobacteria</taxon>
        <taxon>Burkholderiales</taxon>
        <taxon>Sphaerotilaceae</taxon>
        <taxon>Scleromatobacter</taxon>
    </lineage>
</organism>
<name>A0A9X1YKQ4_9BURK</name>
<dbReference type="Pfam" id="PF13621">
    <property type="entry name" value="Cupin_8"/>
    <property type="match status" value="1"/>
</dbReference>
<comment type="caution">
    <text evidence="2">The sequence shown here is derived from an EMBL/GenBank/DDBJ whole genome shotgun (WGS) entry which is preliminary data.</text>
</comment>
<dbReference type="SMART" id="SM00558">
    <property type="entry name" value="JmjC"/>
    <property type="match status" value="1"/>
</dbReference>
<keyword evidence="3" id="KW-1185">Reference proteome</keyword>
<protein>
    <submittedName>
        <fullName evidence="2">Cupin-like domain-containing protein</fullName>
    </submittedName>
</protein>
<accession>A0A9X1YKQ4</accession>
<reference evidence="2" key="1">
    <citation type="submission" date="2021-11" db="EMBL/GenBank/DDBJ databases">
        <title>BS-T2-15 a new species belonging to the Comamonadaceae family isolated from the soil of a French oak forest.</title>
        <authorList>
            <person name="Mieszkin S."/>
            <person name="Alain K."/>
        </authorList>
    </citation>
    <scope>NUCLEOTIDE SEQUENCE</scope>
    <source>
        <strain evidence="2">BS-T2-15</strain>
    </source>
</reference>
<dbReference type="InterPro" id="IPR003347">
    <property type="entry name" value="JmjC_dom"/>
</dbReference>
<proteinExistence type="predicted"/>
<evidence type="ECO:0000313" key="3">
    <source>
        <dbReference type="Proteomes" id="UP001139353"/>
    </source>
</evidence>
<dbReference type="InterPro" id="IPR041667">
    <property type="entry name" value="Cupin_8"/>
</dbReference>
<dbReference type="EMBL" id="JAJLJH010000005">
    <property type="protein sequence ID" value="MCK9687537.1"/>
    <property type="molecule type" value="Genomic_DNA"/>
</dbReference>
<dbReference type="PANTHER" id="PTHR12461">
    <property type="entry name" value="HYPOXIA-INDUCIBLE FACTOR 1 ALPHA INHIBITOR-RELATED"/>
    <property type="match status" value="1"/>
</dbReference>